<evidence type="ECO:0000256" key="3">
    <source>
        <dbReference type="ARBA" id="ARBA00022605"/>
    </source>
</evidence>
<feature type="binding site" evidence="13">
    <location>
        <begin position="127"/>
        <end position="130"/>
    </location>
    <ligand>
        <name>NAD(+)</name>
        <dbReference type="ChEBI" id="CHEBI:57540"/>
    </ligand>
</feature>
<gene>
    <name evidence="13" type="primary">dapB</name>
    <name evidence="16" type="ORF">D9V67_00745</name>
</gene>
<evidence type="ECO:0000256" key="5">
    <source>
        <dbReference type="ARBA" id="ARBA00022915"/>
    </source>
</evidence>
<evidence type="ECO:0000259" key="15">
    <source>
        <dbReference type="Pfam" id="PF05173"/>
    </source>
</evidence>
<comment type="subcellular location">
    <subcellularLocation>
        <location evidence="13">Cytoplasm</location>
    </subcellularLocation>
</comment>
<evidence type="ECO:0000256" key="4">
    <source>
        <dbReference type="ARBA" id="ARBA00022857"/>
    </source>
</evidence>
<dbReference type="GO" id="GO:0008839">
    <property type="term" value="F:4-hydroxy-tetrahydrodipicolinate reductase"/>
    <property type="evidence" value="ECO:0007669"/>
    <property type="project" value="UniProtKB-UniRule"/>
</dbReference>
<keyword evidence="3 13" id="KW-0028">Amino-acid biosynthesis</keyword>
<dbReference type="GO" id="GO:0019877">
    <property type="term" value="P:diaminopimelate biosynthetic process"/>
    <property type="evidence" value="ECO:0007669"/>
    <property type="project" value="UniProtKB-UniRule"/>
</dbReference>
<dbReference type="Pfam" id="PF05173">
    <property type="entry name" value="DapB_C"/>
    <property type="match status" value="1"/>
</dbReference>
<dbReference type="OrthoDB" id="9790352at2"/>
<comment type="function">
    <text evidence="13">Catalyzes the conversion of 4-hydroxy-tetrahydrodipicolinate (HTPA) to tetrahydrodipicolinate.</text>
</comment>
<feature type="domain" description="Dihydrodipicolinate reductase C-terminal" evidence="15">
    <location>
        <begin position="133"/>
        <end position="269"/>
    </location>
</feature>
<comment type="caution">
    <text evidence="13">Lacks conserved residue(s) required for the propagation of feature annotation.</text>
</comment>
<feature type="binding site" evidence="13">
    <location>
        <position position="40"/>
    </location>
    <ligand>
        <name>NADP(+)</name>
        <dbReference type="ChEBI" id="CHEBI:58349"/>
    </ligand>
</feature>
<reference evidence="16 17" key="1">
    <citation type="submission" date="2018-12" db="EMBL/GenBank/DDBJ databases">
        <authorList>
            <person name="Chong R.A."/>
        </authorList>
    </citation>
    <scope>NUCLEOTIDE SEQUENCE [LARGE SCALE GENOMIC DNA]</scope>
    <source>
        <strain evidence="16 17">Bca</strain>
    </source>
</reference>
<feature type="active site" description="Proton donor/acceptor" evidence="13">
    <location>
        <position position="160"/>
    </location>
</feature>
<dbReference type="UniPathway" id="UPA00034">
    <property type="reaction ID" value="UER00018"/>
</dbReference>
<comment type="catalytic activity">
    <reaction evidence="11 13">
        <text>(S)-2,3,4,5-tetrahydrodipicolinate + NADP(+) + H2O = (2S,4S)-4-hydroxy-2,3,4,5-tetrahydrodipicolinate + NADPH + H(+)</text>
        <dbReference type="Rhea" id="RHEA:35331"/>
        <dbReference type="ChEBI" id="CHEBI:15377"/>
        <dbReference type="ChEBI" id="CHEBI:15378"/>
        <dbReference type="ChEBI" id="CHEBI:16845"/>
        <dbReference type="ChEBI" id="CHEBI:57783"/>
        <dbReference type="ChEBI" id="CHEBI:58349"/>
        <dbReference type="ChEBI" id="CHEBI:67139"/>
        <dbReference type="EC" id="1.17.1.8"/>
    </reaction>
</comment>
<feature type="binding site" evidence="13">
    <location>
        <position position="161"/>
    </location>
    <ligand>
        <name>(S)-2,3,4,5-tetrahydrodipicolinate</name>
        <dbReference type="ChEBI" id="CHEBI:16845"/>
    </ligand>
</feature>
<keyword evidence="4 13" id="KW-0521">NADP</keyword>
<dbReference type="HAMAP" id="MF_00102">
    <property type="entry name" value="DapB"/>
    <property type="match status" value="1"/>
</dbReference>
<dbReference type="SUPFAM" id="SSF51735">
    <property type="entry name" value="NAD(P)-binding Rossmann-fold domains"/>
    <property type="match status" value="1"/>
</dbReference>
<dbReference type="SUPFAM" id="SSF55347">
    <property type="entry name" value="Glyceraldehyde-3-phosphate dehydrogenase-like, C-terminal domain"/>
    <property type="match status" value="1"/>
</dbReference>
<proteinExistence type="inferred from homology"/>
<dbReference type="Gene3D" id="3.30.360.10">
    <property type="entry name" value="Dihydrodipicolinate Reductase, domain 2"/>
    <property type="match status" value="1"/>
</dbReference>
<evidence type="ECO:0000313" key="17">
    <source>
        <dbReference type="Proteomes" id="UP000298594"/>
    </source>
</evidence>
<feature type="binding site" evidence="13">
    <location>
        <begin position="103"/>
        <end position="105"/>
    </location>
    <ligand>
        <name>NAD(+)</name>
        <dbReference type="ChEBI" id="CHEBI:57540"/>
    </ligand>
</feature>
<feature type="domain" description="Dihydrodipicolinate reductase N-terminal" evidence="14">
    <location>
        <begin position="7"/>
        <end position="130"/>
    </location>
</feature>
<accession>A0A4D6XX38</accession>
<dbReference type="FunFam" id="3.30.360.10:FF:000004">
    <property type="entry name" value="4-hydroxy-tetrahydrodipicolinate reductase"/>
    <property type="match status" value="1"/>
</dbReference>
<dbReference type="PROSITE" id="PS01298">
    <property type="entry name" value="DAPB"/>
    <property type="match status" value="1"/>
</dbReference>
<evidence type="ECO:0000256" key="1">
    <source>
        <dbReference type="ARBA" id="ARBA00006642"/>
    </source>
</evidence>
<dbReference type="RefSeq" id="WP_158359133.1">
    <property type="nucleotide sequence ID" value="NZ_CP034879.1"/>
</dbReference>
<dbReference type="InterPro" id="IPR022664">
    <property type="entry name" value="DapB_N_CS"/>
</dbReference>
<keyword evidence="5 13" id="KW-0220">Diaminopimelate biosynthesis</keyword>
<dbReference type="AlphaFoldDB" id="A0A4D6XX38"/>
<dbReference type="InterPro" id="IPR000846">
    <property type="entry name" value="DapB_N"/>
</dbReference>
<comment type="pathway">
    <text evidence="9 13">Amino-acid biosynthesis; L-lysine biosynthesis via DAP pathway; (S)-tetrahydrodipicolinate from L-aspartate: step 4/4.</text>
</comment>
<dbReference type="NCBIfam" id="TIGR00036">
    <property type="entry name" value="dapB"/>
    <property type="match status" value="1"/>
</dbReference>
<keyword evidence="6 13" id="KW-0560">Oxidoreductase</keyword>
<comment type="subunit">
    <text evidence="13">Homotetramer.</text>
</comment>
<dbReference type="InterPro" id="IPR022663">
    <property type="entry name" value="DapB_C"/>
</dbReference>
<dbReference type="GO" id="GO:0051287">
    <property type="term" value="F:NAD binding"/>
    <property type="evidence" value="ECO:0007669"/>
    <property type="project" value="UniProtKB-UniRule"/>
</dbReference>
<dbReference type="GO" id="GO:0005829">
    <property type="term" value="C:cytosol"/>
    <property type="evidence" value="ECO:0007669"/>
    <property type="project" value="TreeGrafter"/>
</dbReference>
<sequence>MNKIKTRIAITGPMGRMGQILIKEIQKNKNTCLTLALLKKHHPLINKDIGESLGIGKIGIIATDKLNHKKNKDFDVLIDFTNPSTTLHYLKYCSELKKNIVIGTTGFSEEEIHTIKIHSKEIGIIISSNFSIGINLLFQLVEKSTEIIGKNSDINIMESHHRNKIDAPSGTALSIGKVISKVMNWDLQKHSIYYTPGITGIRKTKKIGFSVVRSGDIVGKHTVMFSSSGEEIKITHTASNRICFAKGAIQSAIWLHKKKMGLFDMTDVLSST</sequence>
<dbReference type="CDD" id="cd02274">
    <property type="entry name" value="DHDPR_N"/>
    <property type="match status" value="1"/>
</dbReference>
<dbReference type="GO" id="GO:0050661">
    <property type="term" value="F:NADP binding"/>
    <property type="evidence" value="ECO:0007669"/>
    <property type="project" value="UniProtKB-UniRule"/>
</dbReference>
<dbReference type="InterPro" id="IPR023940">
    <property type="entry name" value="DHDPR_bac"/>
</dbReference>
<evidence type="ECO:0000313" key="16">
    <source>
        <dbReference type="EMBL" id="QCI20299.1"/>
    </source>
</evidence>
<dbReference type="GO" id="GO:0009089">
    <property type="term" value="P:lysine biosynthetic process via diaminopimelate"/>
    <property type="evidence" value="ECO:0007669"/>
    <property type="project" value="UniProtKB-UniRule"/>
</dbReference>
<name>A0A4D6XX38_9GAMM</name>
<dbReference type="GO" id="GO:0016726">
    <property type="term" value="F:oxidoreductase activity, acting on CH or CH2 groups, NAD or NADP as acceptor"/>
    <property type="evidence" value="ECO:0007669"/>
    <property type="project" value="UniProtKB-UniRule"/>
</dbReference>
<evidence type="ECO:0000256" key="13">
    <source>
        <dbReference type="HAMAP-Rule" id="MF_00102"/>
    </source>
</evidence>
<dbReference type="EMBL" id="CP034879">
    <property type="protein sequence ID" value="QCI20299.1"/>
    <property type="molecule type" value="Genomic_DNA"/>
</dbReference>
<comment type="similarity">
    <text evidence="1 13">Belongs to the DapB family.</text>
</comment>
<dbReference type="Proteomes" id="UP000298594">
    <property type="component" value="Chromosome"/>
</dbReference>
<evidence type="ECO:0000256" key="2">
    <source>
        <dbReference type="ARBA" id="ARBA00022490"/>
    </source>
</evidence>
<keyword evidence="8 13" id="KW-0457">Lysine biosynthesis</keyword>
<feature type="binding site" evidence="13">
    <location>
        <begin position="170"/>
        <end position="171"/>
    </location>
    <ligand>
        <name>(S)-2,3,4,5-tetrahydrodipicolinate</name>
        <dbReference type="ChEBI" id="CHEBI:16845"/>
    </ligand>
</feature>
<evidence type="ECO:0000256" key="7">
    <source>
        <dbReference type="ARBA" id="ARBA00023027"/>
    </source>
</evidence>
<dbReference type="Gene3D" id="3.40.50.720">
    <property type="entry name" value="NAD(P)-binding Rossmann-like Domain"/>
    <property type="match status" value="1"/>
</dbReference>
<dbReference type="PIRSF" id="PIRSF000161">
    <property type="entry name" value="DHPR"/>
    <property type="match status" value="1"/>
</dbReference>
<keyword evidence="7 13" id="KW-0520">NAD</keyword>
<evidence type="ECO:0000256" key="6">
    <source>
        <dbReference type="ARBA" id="ARBA00023002"/>
    </source>
</evidence>
<comment type="caution">
    <text evidence="13">Was originally thought to be a dihydrodipicolinate reductase (DHDPR), catalyzing the conversion of dihydrodipicolinate to tetrahydrodipicolinate. However, it was shown in E.coli that the substrate of the enzymatic reaction is not dihydrodipicolinate (DHDP) but in fact (2S,4S)-4-hydroxy-2,3,4,5-tetrahydrodipicolinic acid (HTPA), the product released by the DapA-catalyzed reaction.</text>
</comment>
<evidence type="ECO:0000256" key="8">
    <source>
        <dbReference type="ARBA" id="ARBA00023154"/>
    </source>
</evidence>
<keyword evidence="2 13" id="KW-0963">Cytoplasm</keyword>
<evidence type="ECO:0000256" key="9">
    <source>
        <dbReference type="ARBA" id="ARBA00037922"/>
    </source>
</evidence>
<protein>
    <recommendedName>
        <fullName evidence="10 13">4-hydroxy-tetrahydrodipicolinate reductase</fullName>
        <shortName evidence="13">HTPA reductase</shortName>
        <ecNumber evidence="10 13">1.17.1.8</ecNumber>
    </recommendedName>
</protein>
<organism evidence="16 17">
    <name type="scientific">Buchnera aphidicola</name>
    <name type="common">Brachycaudus cardui</name>
    <dbReference type="NCBI Taxonomy" id="557993"/>
    <lineage>
        <taxon>Bacteria</taxon>
        <taxon>Pseudomonadati</taxon>
        <taxon>Pseudomonadota</taxon>
        <taxon>Gammaproteobacteria</taxon>
        <taxon>Enterobacterales</taxon>
        <taxon>Erwiniaceae</taxon>
        <taxon>Buchnera</taxon>
    </lineage>
</organism>
<evidence type="ECO:0000256" key="12">
    <source>
        <dbReference type="ARBA" id="ARBA00049396"/>
    </source>
</evidence>
<feature type="active site" description="Proton donor" evidence="13">
    <location>
        <position position="164"/>
    </location>
</feature>
<feature type="binding site" evidence="13">
    <location>
        <begin position="12"/>
        <end position="17"/>
    </location>
    <ligand>
        <name>NAD(+)</name>
        <dbReference type="ChEBI" id="CHEBI:57540"/>
    </ligand>
</feature>
<comment type="catalytic activity">
    <reaction evidence="12 13">
        <text>(S)-2,3,4,5-tetrahydrodipicolinate + NAD(+) + H2O = (2S,4S)-4-hydroxy-2,3,4,5-tetrahydrodipicolinate + NADH + H(+)</text>
        <dbReference type="Rhea" id="RHEA:35323"/>
        <dbReference type="ChEBI" id="CHEBI:15377"/>
        <dbReference type="ChEBI" id="CHEBI:15378"/>
        <dbReference type="ChEBI" id="CHEBI:16845"/>
        <dbReference type="ChEBI" id="CHEBI:57540"/>
        <dbReference type="ChEBI" id="CHEBI:57945"/>
        <dbReference type="ChEBI" id="CHEBI:67139"/>
        <dbReference type="EC" id="1.17.1.8"/>
    </reaction>
</comment>
<dbReference type="PANTHER" id="PTHR20836">
    <property type="entry name" value="DIHYDRODIPICOLINATE REDUCTASE"/>
    <property type="match status" value="1"/>
</dbReference>
<evidence type="ECO:0000256" key="11">
    <source>
        <dbReference type="ARBA" id="ARBA00049080"/>
    </source>
</evidence>
<dbReference type="InterPro" id="IPR036291">
    <property type="entry name" value="NAD(P)-bd_dom_sf"/>
</dbReference>
<dbReference type="EC" id="1.17.1.8" evidence="10 13"/>
<reference evidence="16 17" key="2">
    <citation type="submission" date="2019-05" db="EMBL/GenBank/DDBJ databases">
        <title>Genome evolution of the obligate endosymbiont Buchnera aphidicola.</title>
        <authorList>
            <person name="Moran N.A."/>
        </authorList>
    </citation>
    <scope>NUCLEOTIDE SEQUENCE [LARGE SCALE GENOMIC DNA]</scope>
    <source>
        <strain evidence="16 17">Bca</strain>
    </source>
</reference>
<evidence type="ECO:0000259" key="14">
    <source>
        <dbReference type="Pfam" id="PF01113"/>
    </source>
</evidence>
<dbReference type="Pfam" id="PF01113">
    <property type="entry name" value="DapB_N"/>
    <property type="match status" value="1"/>
</dbReference>
<evidence type="ECO:0000256" key="10">
    <source>
        <dbReference type="ARBA" id="ARBA00038983"/>
    </source>
</evidence>
<dbReference type="PANTHER" id="PTHR20836:SF0">
    <property type="entry name" value="4-HYDROXY-TETRAHYDRODIPICOLINATE REDUCTASE 1, CHLOROPLASTIC-RELATED"/>
    <property type="match status" value="1"/>
</dbReference>